<keyword evidence="3" id="KW-1185">Reference proteome</keyword>
<comment type="caution">
    <text evidence="2">The sequence shown here is derived from an EMBL/GenBank/DDBJ whole genome shotgun (WGS) entry which is preliminary data.</text>
</comment>
<dbReference type="GO" id="GO:0008236">
    <property type="term" value="F:serine-type peptidase activity"/>
    <property type="evidence" value="ECO:0007669"/>
    <property type="project" value="InterPro"/>
</dbReference>
<dbReference type="SUPFAM" id="SSF50156">
    <property type="entry name" value="PDZ domain-like"/>
    <property type="match status" value="1"/>
</dbReference>
<dbReference type="InterPro" id="IPR005151">
    <property type="entry name" value="Tail-specific_protease"/>
</dbReference>
<dbReference type="GO" id="GO:0004175">
    <property type="term" value="F:endopeptidase activity"/>
    <property type="evidence" value="ECO:0007669"/>
    <property type="project" value="TreeGrafter"/>
</dbReference>
<dbReference type="PROSITE" id="PS50106">
    <property type="entry name" value="PDZ"/>
    <property type="match status" value="1"/>
</dbReference>
<feature type="domain" description="PDZ" evidence="1">
    <location>
        <begin position="82"/>
        <end position="165"/>
    </location>
</feature>
<dbReference type="Pfam" id="PF03572">
    <property type="entry name" value="Peptidase_S41"/>
    <property type="match status" value="1"/>
</dbReference>
<dbReference type="InterPro" id="IPR041489">
    <property type="entry name" value="PDZ_6"/>
</dbReference>
<dbReference type="PANTHER" id="PTHR32060">
    <property type="entry name" value="TAIL-SPECIFIC PROTEASE"/>
    <property type="match status" value="1"/>
</dbReference>
<dbReference type="Pfam" id="PF17820">
    <property type="entry name" value="PDZ_6"/>
    <property type="match status" value="1"/>
</dbReference>
<name>A0A3D9L5E5_MARFU</name>
<dbReference type="Gene3D" id="3.30.750.170">
    <property type="match status" value="1"/>
</dbReference>
<dbReference type="GO" id="GO:0030288">
    <property type="term" value="C:outer membrane-bounded periplasmic space"/>
    <property type="evidence" value="ECO:0007669"/>
    <property type="project" value="TreeGrafter"/>
</dbReference>
<dbReference type="Gene3D" id="2.30.42.10">
    <property type="match status" value="1"/>
</dbReference>
<reference evidence="2 3" key="1">
    <citation type="submission" date="2018-07" db="EMBL/GenBank/DDBJ databases">
        <title>Genomic Encyclopedia of Type Strains, Phase IV (KMG-IV): sequencing the most valuable type-strain genomes for metagenomic binning, comparative biology and taxonomic classification.</title>
        <authorList>
            <person name="Goeker M."/>
        </authorList>
    </citation>
    <scope>NUCLEOTIDE SEQUENCE [LARGE SCALE GENOMIC DNA]</scope>
    <source>
        <strain evidence="2 3">DSM 4134</strain>
    </source>
</reference>
<gene>
    <name evidence="2" type="ORF">C7460_107133</name>
</gene>
<proteinExistence type="predicted"/>
<dbReference type="Pfam" id="PF18294">
    <property type="entry name" value="Pept_S41_N"/>
    <property type="match status" value="1"/>
</dbReference>
<evidence type="ECO:0000313" key="3">
    <source>
        <dbReference type="Proteomes" id="UP000256779"/>
    </source>
</evidence>
<dbReference type="GO" id="GO:0007165">
    <property type="term" value="P:signal transduction"/>
    <property type="evidence" value="ECO:0007669"/>
    <property type="project" value="TreeGrafter"/>
</dbReference>
<accession>A0A3D9L5E5</accession>
<dbReference type="CDD" id="cd07561">
    <property type="entry name" value="Peptidase_S41_CPP_like"/>
    <property type="match status" value="1"/>
</dbReference>
<dbReference type="SUPFAM" id="SSF52096">
    <property type="entry name" value="ClpP/crotonase"/>
    <property type="match status" value="1"/>
</dbReference>
<dbReference type="InterPro" id="IPR029045">
    <property type="entry name" value="ClpP/crotonase-like_dom_sf"/>
</dbReference>
<dbReference type="Gene3D" id="3.90.226.10">
    <property type="entry name" value="2-enoyl-CoA Hydratase, Chain A, domain 1"/>
    <property type="match status" value="1"/>
</dbReference>
<evidence type="ECO:0000259" key="1">
    <source>
        <dbReference type="PROSITE" id="PS50106"/>
    </source>
</evidence>
<organism evidence="2 3">
    <name type="scientific">Marinoscillum furvescens DSM 4134</name>
    <dbReference type="NCBI Taxonomy" id="1122208"/>
    <lineage>
        <taxon>Bacteria</taxon>
        <taxon>Pseudomonadati</taxon>
        <taxon>Bacteroidota</taxon>
        <taxon>Cytophagia</taxon>
        <taxon>Cytophagales</taxon>
        <taxon>Reichenbachiellaceae</taxon>
        <taxon>Marinoscillum</taxon>
    </lineage>
</organism>
<dbReference type="PANTHER" id="PTHR32060:SF30">
    <property type="entry name" value="CARBOXY-TERMINAL PROCESSING PROTEASE CTPA"/>
    <property type="match status" value="1"/>
</dbReference>
<dbReference type="RefSeq" id="WP_115867867.1">
    <property type="nucleotide sequence ID" value="NZ_QREG01000007.1"/>
</dbReference>
<dbReference type="InterPro" id="IPR036034">
    <property type="entry name" value="PDZ_sf"/>
</dbReference>
<dbReference type="InterPro" id="IPR041613">
    <property type="entry name" value="Pept_S41_N"/>
</dbReference>
<dbReference type="GO" id="GO:0006508">
    <property type="term" value="P:proteolysis"/>
    <property type="evidence" value="ECO:0007669"/>
    <property type="project" value="InterPro"/>
</dbReference>
<sequence>MRKLVILLTLSTLVLACKKDDEPRSEFDVINDWIYSEMNYWYFWESDLPAKPSTNQSPRDFFYQLLSVEDRFSFIYEDYQELIDLLNGVSLESGFEYKIYRDANTTDGIFLQLSYIKKGSPAEELGLKRGDRITAINGNPLNTSNYRSLLGDTNAPYEAAIARHNTSTDEFDALGNVQITPITFAENPILLDTIYEIEGKKIAYLIYTFFSPGATEKDGSYDAQLRDVFDGFKANGAQDLILDLRFNSGGSETSVKTLSSLITPGISEGDLLFKKQYNRQVEEYIVNDDDLGPEFLNVRFQELTQNIGNELSTATVYFITSDRSASASEVVINSVKPYMSTFIVGDTTVGKDAGSITIYEDDNPLNSWAIQPIIVKLVNADGEDYPFGLTPNVPLEERFAVLRPLGDTEEPLLANALAAIGVQSSRISVPPHAAELSTVGSSLDKKPWAGKLLLERFEE</sequence>
<dbReference type="OrthoDB" id="7168509at2"/>
<dbReference type="Proteomes" id="UP000256779">
    <property type="component" value="Unassembled WGS sequence"/>
</dbReference>
<dbReference type="InterPro" id="IPR001478">
    <property type="entry name" value="PDZ"/>
</dbReference>
<dbReference type="EMBL" id="QREG01000007">
    <property type="protein sequence ID" value="RED99849.1"/>
    <property type="molecule type" value="Genomic_DNA"/>
</dbReference>
<protein>
    <submittedName>
        <fullName evidence="2">Peptidase S41-like protein</fullName>
    </submittedName>
</protein>
<evidence type="ECO:0000313" key="2">
    <source>
        <dbReference type="EMBL" id="RED99849.1"/>
    </source>
</evidence>
<dbReference type="AlphaFoldDB" id="A0A3D9L5E5"/>
<dbReference type="PROSITE" id="PS51257">
    <property type="entry name" value="PROKAR_LIPOPROTEIN"/>
    <property type="match status" value="1"/>
</dbReference>